<dbReference type="PROSITE" id="PS50113">
    <property type="entry name" value="PAC"/>
    <property type="match status" value="1"/>
</dbReference>
<dbReference type="InterPro" id="IPR004358">
    <property type="entry name" value="Sig_transdc_His_kin-like_C"/>
</dbReference>
<reference evidence="7" key="1">
    <citation type="submission" date="2022-07" db="EMBL/GenBank/DDBJ databases">
        <title>Arcobacter roscoffensis sp. nov., a marine bacterium isolated from coastal seawater collected from Roscoff, France.</title>
        <authorList>
            <person name="Pascual J."/>
            <person name="Lepeaux C."/>
            <person name="Methner A."/>
            <person name="Overmann J."/>
        </authorList>
    </citation>
    <scope>NUCLEOTIDE SEQUENCE</scope>
    <source>
        <strain evidence="7">ARW1-2F2</strain>
    </source>
</reference>
<feature type="domain" description="Histidine kinase" evidence="4">
    <location>
        <begin position="502"/>
        <end position="725"/>
    </location>
</feature>
<dbReference type="NCBIfam" id="TIGR00229">
    <property type="entry name" value="sensory_box"/>
    <property type="match status" value="3"/>
</dbReference>
<dbReference type="Pfam" id="PF13426">
    <property type="entry name" value="PAS_9"/>
    <property type="match status" value="2"/>
</dbReference>
<feature type="domain" description="PAS" evidence="5">
    <location>
        <begin position="372"/>
        <end position="442"/>
    </location>
</feature>
<keyword evidence="8" id="KW-1185">Reference proteome</keyword>
<dbReference type="InterPro" id="IPR035965">
    <property type="entry name" value="PAS-like_dom_sf"/>
</dbReference>
<dbReference type="InterPro" id="IPR000014">
    <property type="entry name" value="PAS"/>
</dbReference>
<feature type="domain" description="PAS" evidence="5">
    <location>
        <begin position="123"/>
        <end position="193"/>
    </location>
</feature>
<dbReference type="SUPFAM" id="SSF55785">
    <property type="entry name" value="PYP-like sensor domain (PAS domain)"/>
    <property type="match status" value="3"/>
</dbReference>
<dbReference type="InterPro" id="IPR000700">
    <property type="entry name" value="PAS-assoc_C"/>
</dbReference>
<dbReference type="SUPFAM" id="SSF55874">
    <property type="entry name" value="ATPase domain of HSP90 chaperone/DNA topoisomerase II/histidine kinase"/>
    <property type="match status" value="1"/>
</dbReference>
<dbReference type="Gene3D" id="3.30.450.20">
    <property type="entry name" value="PAS domain"/>
    <property type="match status" value="3"/>
</dbReference>
<keyword evidence="3" id="KW-0597">Phosphoprotein</keyword>
<feature type="domain" description="PAS" evidence="5">
    <location>
        <begin position="250"/>
        <end position="320"/>
    </location>
</feature>
<comment type="catalytic activity">
    <reaction evidence="1">
        <text>ATP + protein L-histidine = ADP + protein N-phospho-L-histidine.</text>
        <dbReference type="EC" id="2.7.13.3"/>
    </reaction>
</comment>
<dbReference type="PROSITE" id="PS50112">
    <property type="entry name" value="PAS"/>
    <property type="match status" value="3"/>
</dbReference>
<dbReference type="InterPro" id="IPR003661">
    <property type="entry name" value="HisK_dim/P_dom"/>
</dbReference>
<dbReference type="EC" id="2.7.13.3" evidence="2"/>
<evidence type="ECO:0000259" key="5">
    <source>
        <dbReference type="PROSITE" id="PS50112"/>
    </source>
</evidence>
<evidence type="ECO:0000259" key="6">
    <source>
        <dbReference type="PROSITE" id="PS50113"/>
    </source>
</evidence>
<dbReference type="EMBL" id="CP100595">
    <property type="protein sequence ID" value="UTJ07590.1"/>
    <property type="molecule type" value="Genomic_DNA"/>
</dbReference>
<dbReference type="RefSeq" id="WP_254577764.1">
    <property type="nucleotide sequence ID" value="NZ_CP100595.1"/>
</dbReference>
<gene>
    <name evidence="7" type="ORF">NJU99_05690</name>
</gene>
<dbReference type="SUPFAM" id="SSF47384">
    <property type="entry name" value="Homodimeric domain of signal transducing histidine kinase"/>
    <property type="match status" value="1"/>
</dbReference>
<evidence type="ECO:0000256" key="3">
    <source>
        <dbReference type="ARBA" id="ARBA00022553"/>
    </source>
</evidence>
<dbReference type="CDD" id="cd00075">
    <property type="entry name" value="HATPase"/>
    <property type="match status" value="1"/>
</dbReference>
<dbReference type="SMART" id="SM00091">
    <property type="entry name" value="PAS"/>
    <property type="match status" value="3"/>
</dbReference>
<feature type="domain" description="PAC" evidence="6">
    <location>
        <begin position="197"/>
        <end position="249"/>
    </location>
</feature>
<dbReference type="SMART" id="SM00388">
    <property type="entry name" value="HisKA"/>
    <property type="match status" value="1"/>
</dbReference>
<organism evidence="7 8">
    <name type="scientific">Arcobacter roscoffensis</name>
    <dbReference type="NCBI Taxonomy" id="2961520"/>
    <lineage>
        <taxon>Bacteria</taxon>
        <taxon>Pseudomonadati</taxon>
        <taxon>Campylobacterota</taxon>
        <taxon>Epsilonproteobacteria</taxon>
        <taxon>Campylobacterales</taxon>
        <taxon>Arcobacteraceae</taxon>
        <taxon>Arcobacter</taxon>
    </lineage>
</organism>
<proteinExistence type="predicted"/>
<dbReference type="Pfam" id="PF00512">
    <property type="entry name" value="HisKA"/>
    <property type="match status" value="1"/>
</dbReference>
<dbReference type="PROSITE" id="PS50109">
    <property type="entry name" value="HIS_KIN"/>
    <property type="match status" value="1"/>
</dbReference>
<dbReference type="Pfam" id="PF08448">
    <property type="entry name" value="PAS_4"/>
    <property type="match status" value="1"/>
</dbReference>
<dbReference type="Pfam" id="PF02518">
    <property type="entry name" value="HATPase_c"/>
    <property type="match status" value="1"/>
</dbReference>
<dbReference type="PANTHER" id="PTHR43065:SF42">
    <property type="entry name" value="TWO-COMPONENT SENSOR PPRA"/>
    <property type="match status" value="1"/>
</dbReference>
<dbReference type="PANTHER" id="PTHR43065">
    <property type="entry name" value="SENSOR HISTIDINE KINASE"/>
    <property type="match status" value="1"/>
</dbReference>
<dbReference type="InterPro" id="IPR013656">
    <property type="entry name" value="PAS_4"/>
</dbReference>
<dbReference type="Proteomes" id="UP001060012">
    <property type="component" value="Chromosome"/>
</dbReference>
<dbReference type="InterPro" id="IPR036890">
    <property type="entry name" value="HATPase_C_sf"/>
</dbReference>
<name>A0ABY5E764_9BACT</name>
<dbReference type="CDD" id="cd00130">
    <property type="entry name" value="PAS"/>
    <property type="match status" value="3"/>
</dbReference>
<dbReference type="CDD" id="cd00082">
    <property type="entry name" value="HisKA"/>
    <property type="match status" value="1"/>
</dbReference>
<protein>
    <recommendedName>
        <fullName evidence="2">histidine kinase</fullName>
        <ecNumber evidence="2">2.7.13.3</ecNumber>
    </recommendedName>
</protein>
<evidence type="ECO:0000313" key="7">
    <source>
        <dbReference type="EMBL" id="UTJ07590.1"/>
    </source>
</evidence>
<evidence type="ECO:0000256" key="1">
    <source>
        <dbReference type="ARBA" id="ARBA00000085"/>
    </source>
</evidence>
<evidence type="ECO:0000259" key="4">
    <source>
        <dbReference type="PROSITE" id="PS50109"/>
    </source>
</evidence>
<dbReference type="Gene3D" id="1.10.287.130">
    <property type="match status" value="1"/>
</dbReference>
<dbReference type="InterPro" id="IPR036097">
    <property type="entry name" value="HisK_dim/P_sf"/>
</dbReference>
<accession>A0ABY5E764</accession>
<dbReference type="PRINTS" id="PR00344">
    <property type="entry name" value="BCTRLSENSOR"/>
</dbReference>
<dbReference type="SMART" id="SM00387">
    <property type="entry name" value="HATPase_c"/>
    <property type="match status" value="1"/>
</dbReference>
<evidence type="ECO:0000313" key="8">
    <source>
        <dbReference type="Proteomes" id="UP001060012"/>
    </source>
</evidence>
<dbReference type="InterPro" id="IPR003594">
    <property type="entry name" value="HATPase_dom"/>
</dbReference>
<evidence type="ECO:0000256" key="2">
    <source>
        <dbReference type="ARBA" id="ARBA00012438"/>
    </source>
</evidence>
<sequence length="725" mass="84034">MDNINNIIESQFFNNCPTSAIVFEDKDLKKIVNVSANIKTLTSYDKNEFLLNNILFQNLIEKSDLEEILKVFSTNTNNNFELPIFTITDKKKKHKHIKANANIENGFYVLFLNDITNEYKAKKANNIDSVLYLLPDLLWMKDKDGTYLNCNKKFEEFFGAKKEQIIGKTDYDFVDKQLGDFFRKHDLEAMNSNIPVSNFEELTFSNDKHKEYCLTIKTKMLDENNELSGILGIARDISEIKKLQDTLEAEKVKYKKLLEQSSDAIFIVDENAKVIEVSKEFCKVLGYTKKEALNLYVWDFEAIHKKEQIKENIKKDLKSPMGFESKYITKDGLLIDVSIKITSIKINHKAYTYSSFRDITKEKELQDKILKQKNEFESIFNYSQDSIVIIDFNFKILNFNDAFIKLTTYEKEEINNLCYIDLIIKEDKTKFLNAIHNASKLGHSEYFEKSILVKENRRIIVSICISSLPNKDNFLLTIKDITSKKTLEKQSKLASMGEMIGNIAHQWRQPLSVITMNASGLKLQSQLNTLEQKDIDTCVDSIMKQAKYLSNTIDNFRNFIKGNKDEIIQVSIKEVIEDTLTLVQASLKNNYIQAILDIDDYKIYGNKNELIEAFINIINNSKDALKQNVKNESDRFIFIKTVKHKNELELLIYDSALGIPDNIIDKIFEPYFTTKHKSNGTGLGLAIVDRVLRQRHNAQINVFNKEFVYNNITYKGCCFSIVFKE</sequence>
<dbReference type="InterPro" id="IPR005467">
    <property type="entry name" value="His_kinase_dom"/>
</dbReference>
<dbReference type="Gene3D" id="3.30.565.10">
    <property type="entry name" value="Histidine kinase-like ATPase, C-terminal domain"/>
    <property type="match status" value="1"/>
</dbReference>